<sequence>MADKKKPTPYIVTHYQQLSRLYQHEKRQMFEGDDAVAKEAAKVEMMRLARDLNDLEREYDFAEAEEKGELSTASKVGDLLRTSRRDLEHLRSLGATEEEVATYAATGTLPDWFFGQARRKR</sequence>
<keyword evidence="1" id="KW-0175">Coiled coil</keyword>
<evidence type="ECO:0000313" key="3">
    <source>
        <dbReference type="Proteomes" id="UP000182719"/>
    </source>
</evidence>
<dbReference type="EMBL" id="FOAP01000018">
    <property type="protein sequence ID" value="SEM55930.1"/>
    <property type="molecule type" value="Genomic_DNA"/>
</dbReference>
<gene>
    <name evidence="2" type="ORF">SAMN05444354_118158</name>
</gene>
<protein>
    <submittedName>
        <fullName evidence="2">Uncharacterized protein</fullName>
    </submittedName>
</protein>
<accession>A0A1H7ZBZ5</accession>
<name>A0A1H7ZBZ5_STIAU</name>
<keyword evidence="3" id="KW-1185">Reference proteome</keyword>
<dbReference type="Proteomes" id="UP000182719">
    <property type="component" value="Unassembled WGS sequence"/>
</dbReference>
<organism evidence="2 3">
    <name type="scientific">Stigmatella aurantiaca</name>
    <dbReference type="NCBI Taxonomy" id="41"/>
    <lineage>
        <taxon>Bacteria</taxon>
        <taxon>Pseudomonadati</taxon>
        <taxon>Myxococcota</taxon>
        <taxon>Myxococcia</taxon>
        <taxon>Myxococcales</taxon>
        <taxon>Cystobacterineae</taxon>
        <taxon>Archangiaceae</taxon>
        <taxon>Stigmatella</taxon>
    </lineage>
</organism>
<evidence type="ECO:0000313" key="2">
    <source>
        <dbReference type="EMBL" id="SEM55930.1"/>
    </source>
</evidence>
<reference evidence="3" key="1">
    <citation type="submission" date="2016-10" db="EMBL/GenBank/DDBJ databases">
        <authorList>
            <person name="Varghese N."/>
            <person name="Submissions S."/>
        </authorList>
    </citation>
    <scope>NUCLEOTIDE SEQUENCE [LARGE SCALE GENOMIC DNA]</scope>
    <source>
        <strain evidence="3">DSM 17044</strain>
    </source>
</reference>
<dbReference type="RefSeq" id="WP_075009641.1">
    <property type="nucleotide sequence ID" value="NZ_FOAP01000018.1"/>
</dbReference>
<proteinExistence type="predicted"/>
<evidence type="ECO:0000256" key="1">
    <source>
        <dbReference type="SAM" id="Coils"/>
    </source>
</evidence>
<dbReference type="AlphaFoldDB" id="A0A1H7ZBZ5"/>
<feature type="coiled-coil region" evidence="1">
    <location>
        <begin position="38"/>
        <end position="72"/>
    </location>
</feature>